<dbReference type="SUPFAM" id="SSF53383">
    <property type="entry name" value="PLP-dependent transferases"/>
    <property type="match status" value="1"/>
</dbReference>
<evidence type="ECO:0000313" key="3">
    <source>
        <dbReference type="Proteomes" id="UP000663836"/>
    </source>
</evidence>
<name>A0A820KTC6_9BILA</name>
<reference evidence="2" key="1">
    <citation type="submission" date="2021-02" db="EMBL/GenBank/DDBJ databases">
        <authorList>
            <person name="Nowell W R."/>
        </authorList>
    </citation>
    <scope>NUCLEOTIDE SEQUENCE</scope>
</reference>
<evidence type="ECO:0000256" key="1">
    <source>
        <dbReference type="ARBA" id="ARBA00008954"/>
    </source>
</evidence>
<dbReference type="InterPro" id="IPR015424">
    <property type="entry name" value="PyrdxlP-dep_Trfase"/>
</dbReference>
<comment type="caution">
    <text evidence="2">The sequence shown here is derived from an EMBL/GenBank/DDBJ whole genome shotgun (WGS) entry which is preliminary data.</text>
</comment>
<protein>
    <submittedName>
        <fullName evidence="2">Uncharacterized protein</fullName>
    </submittedName>
</protein>
<dbReference type="PANTHER" id="PTHR45688:SF13">
    <property type="entry name" value="ALANINE--GLYOXYLATE AMINOTRANSFERASE 2-LIKE"/>
    <property type="match status" value="1"/>
</dbReference>
<sequence>VPTPDVYRGKFRDIHYNNDEVKLCQLYFDEVRRIVEEAESRGRHIAIFLFEPLQSCGGQIIYPKGYLRKTFE</sequence>
<gene>
    <name evidence="2" type="ORF">JBS370_LOCUS41847</name>
</gene>
<accession>A0A820KTC6</accession>
<dbReference type="EMBL" id="CAJOBD010049965">
    <property type="protein sequence ID" value="CAF4348317.1"/>
    <property type="molecule type" value="Genomic_DNA"/>
</dbReference>
<evidence type="ECO:0000313" key="2">
    <source>
        <dbReference type="EMBL" id="CAF4348317.1"/>
    </source>
</evidence>
<proteinExistence type="inferred from homology"/>
<feature type="non-terminal residue" evidence="2">
    <location>
        <position position="1"/>
    </location>
</feature>
<dbReference type="GO" id="GO:0005739">
    <property type="term" value="C:mitochondrion"/>
    <property type="evidence" value="ECO:0007669"/>
    <property type="project" value="TreeGrafter"/>
</dbReference>
<dbReference type="Gene3D" id="3.40.640.10">
    <property type="entry name" value="Type I PLP-dependent aspartate aminotransferase-like (Major domain)"/>
    <property type="match status" value="1"/>
</dbReference>
<dbReference type="AlphaFoldDB" id="A0A820KTC6"/>
<dbReference type="Proteomes" id="UP000663836">
    <property type="component" value="Unassembled WGS sequence"/>
</dbReference>
<organism evidence="2 3">
    <name type="scientific">Rotaria sordida</name>
    <dbReference type="NCBI Taxonomy" id="392033"/>
    <lineage>
        <taxon>Eukaryota</taxon>
        <taxon>Metazoa</taxon>
        <taxon>Spiralia</taxon>
        <taxon>Gnathifera</taxon>
        <taxon>Rotifera</taxon>
        <taxon>Eurotatoria</taxon>
        <taxon>Bdelloidea</taxon>
        <taxon>Philodinida</taxon>
        <taxon>Philodinidae</taxon>
        <taxon>Rotaria</taxon>
    </lineage>
</organism>
<dbReference type="PANTHER" id="PTHR45688">
    <property type="match status" value="1"/>
</dbReference>
<dbReference type="InterPro" id="IPR015421">
    <property type="entry name" value="PyrdxlP-dep_Trfase_major"/>
</dbReference>
<comment type="similarity">
    <text evidence="1">Belongs to the class-III pyridoxal-phosphate-dependent aminotransferase family.</text>
</comment>